<protein>
    <submittedName>
        <fullName evidence="1">Uncharacterized protein</fullName>
    </submittedName>
</protein>
<name>A0A2P2Q7F4_RHIMU</name>
<proteinExistence type="predicted"/>
<accession>A0A2P2Q7F4</accession>
<sequence>MQNCKSEIPSFPNTLLKNNSKNFIFSNITNPCPITRI</sequence>
<reference evidence="1" key="1">
    <citation type="submission" date="2018-02" db="EMBL/GenBank/DDBJ databases">
        <title>Rhizophora mucronata_Transcriptome.</title>
        <authorList>
            <person name="Meera S.P."/>
            <person name="Sreeshan A."/>
            <person name="Augustine A."/>
        </authorList>
    </citation>
    <scope>NUCLEOTIDE SEQUENCE</scope>
    <source>
        <tissue evidence="1">Leaf</tissue>
    </source>
</reference>
<dbReference type="EMBL" id="GGEC01082413">
    <property type="protein sequence ID" value="MBX62897.1"/>
    <property type="molecule type" value="Transcribed_RNA"/>
</dbReference>
<organism evidence="1">
    <name type="scientific">Rhizophora mucronata</name>
    <name type="common">Asiatic mangrove</name>
    <dbReference type="NCBI Taxonomy" id="61149"/>
    <lineage>
        <taxon>Eukaryota</taxon>
        <taxon>Viridiplantae</taxon>
        <taxon>Streptophyta</taxon>
        <taxon>Embryophyta</taxon>
        <taxon>Tracheophyta</taxon>
        <taxon>Spermatophyta</taxon>
        <taxon>Magnoliopsida</taxon>
        <taxon>eudicotyledons</taxon>
        <taxon>Gunneridae</taxon>
        <taxon>Pentapetalae</taxon>
        <taxon>rosids</taxon>
        <taxon>fabids</taxon>
        <taxon>Malpighiales</taxon>
        <taxon>Rhizophoraceae</taxon>
        <taxon>Rhizophora</taxon>
    </lineage>
</organism>
<dbReference type="AlphaFoldDB" id="A0A2P2Q7F4"/>
<evidence type="ECO:0000313" key="1">
    <source>
        <dbReference type="EMBL" id="MBX62897.1"/>
    </source>
</evidence>